<dbReference type="RefSeq" id="WP_271632764.1">
    <property type="nucleotide sequence ID" value="NZ_CP094970.1"/>
</dbReference>
<keyword evidence="4" id="KW-1185">Reference proteome</keyword>
<dbReference type="AlphaFoldDB" id="A0AA46YK39"/>
<dbReference type="EMBL" id="CP094970">
    <property type="protein sequence ID" value="UYM04106.1"/>
    <property type="molecule type" value="Genomic_DNA"/>
</dbReference>
<dbReference type="InterPro" id="IPR047057">
    <property type="entry name" value="MerR_fam"/>
</dbReference>
<dbReference type="PANTHER" id="PTHR30204:SF93">
    <property type="entry name" value="HTH MERR-TYPE DOMAIN-CONTAINING PROTEIN"/>
    <property type="match status" value="1"/>
</dbReference>
<dbReference type="PANTHER" id="PTHR30204">
    <property type="entry name" value="REDOX-CYCLING DRUG-SENSING TRANSCRIPTIONAL ACTIVATOR SOXR"/>
    <property type="match status" value="1"/>
</dbReference>
<reference evidence="3" key="1">
    <citation type="submission" date="2022-01" db="EMBL/GenBank/DDBJ databases">
        <title>Nocardioidaceae gen. sp. A5X3R13.</title>
        <authorList>
            <person name="Lopez Marin M.A."/>
            <person name="Uhlik O."/>
        </authorList>
    </citation>
    <scope>NUCLEOTIDE SEQUENCE</scope>
    <source>
        <strain evidence="3">A5X3R13</strain>
    </source>
</reference>
<evidence type="ECO:0000256" key="1">
    <source>
        <dbReference type="ARBA" id="ARBA00023125"/>
    </source>
</evidence>
<dbReference type="Pfam" id="PF13411">
    <property type="entry name" value="MerR_1"/>
    <property type="match status" value="1"/>
</dbReference>
<dbReference type="Proteomes" id="UP001164390">
    <property type="component" value="Chromosome"/>
</dbReference>
<evidence type="ECO:0000259" key="2">
    <source>
        <dbReference type="PROSITE" id="PS50937"/>
    </source>
</evidence>
<dbReference type="GO" id="GO:0003700">
    <property type="term" value="F:DNA-binding transcription factor activity"/>
    <property type="evidence" value="ECO:0007669"/>
    <property type="project" value="InterPro"/>
</dbReference>
<dbReference type="PRINTS" id="PR00040">
    <property type="entry name" value="HTHMERR"/>
</dbReference>
<evidence type="ECO:0000313" key="3">
    <source>
        <dbReference type="EMBL" id="UYM04106.1"/>
    </source>
</evidence>
<proteinExistence type="predicted"/>
<protein>
    <submittedName>
        <fullName evidence="3">MerR family transcriptional regulator</fullName>
    </submittedName>
</protein>
<name>A0AA46YK39_9ACTN</name>
<dbReference type="GO" id="GO:0003677">
    <property type="term" value="F:DNA binding"/>
    <property type="evidence" value="ECO:0007669"/>
    <property type="project" value="UniProtKB-KW"/>
</dbReference>
<evidence type="ECO:0000313" key="4">
    <source>
        <dbReference type="Proteomes" id="UP001164390"/>
    </source>
</evidence>
<organism evidence="3 4">
    <name type="scientific">Solicola gregarius</name>
    <dbReference type="NCBI Taxonomy" id="2908642"/>
    <lineage>
        <taxon>Bacteria</taxon>
        <taxon>Bacillati</taxon>
        <taxon>Actinomycetota</taxon>
        <taxon>Actinomycetes</taxon>
        <taxon>Propionibacteriales</taxon>
        <taxon>Nocardioidaceae</taxon>
        <taxon>Solicola</taxon>
    </lineage>
</organism>
<gene>
    <name evidence="3" type="ORF">L0C25_16360</name>
</gene>
<dbReference type="SMART" id="SM00422">
    <property type="entry name" value="HTH_MERR"/>
    <property type="match status" value="1"/>
</dbReference>
<keyword evidence="1" id="KW-0238">DNA-binding</keyword>
<accession>A0AA46YK39</accession>
<dbReference type="KEGG" id="sgrg:L0C25_16360"/>
<dbReference type="PROSITE" id="PS50937">
    <property type="entry name" value="HTH_MERR_2"/>
    <property type="match status" value="1"/>
</dbReference>
<sequence length="262" mass="28761">MTTANEGSPGRSGEPEVTIDELATRVGMTVRNVRAYASRGLIPPPRLEGRTGYYGEVHARRLQLVRELVDRGYTLAAVEKTLLARPDDTAGHALDLLEVIDAPLRTVEEPEIVSVATLLALSGLERDENLIDRLVELELAERRDDDQLLLRQPTVVRAGTQAIAIGLQPDTVLSMLPVMSEHLRAVANLFVEDVREQIWQPFVEKDMPDEQWDAILRVISVLMPVAGQAVLSVFRRELAEAIAEAMGDELDQLAGPGDSASS</sequence>
<feature type="domain" description="HTH merR-type" evidence="2">
    <location>
        <begin position="18"/>
        <end position="84"/>
    </location>
</feature>
<dbReference type="InterPro" id="IPR000551">
    <property type="entry name" value="MerR-type_HTH_dom"/>
</dbReference>
<dbReference type="SUPFAM" id="SSF46955">
    <property type="entry name" value="Putative DNA-binding domain"/>
    <property type="match status" value="1"/>
</dbReference>
<dbReference type="InterPro" id="IPR009061">
    <property type="entry name" value="DNA-bd_dom_put_sf"/>
</dbReference>
<dbReference type="Gene3D" id="1.10.1660.10">
    <property type="match status" value="1"/>
</dbReference>